<evidence type="ECO:0000313" key="6">
    <source>
        <dbReference type="EMBL" id="OIR15037.1"/>
    </source>
</evidence>
<keyword evidence="5" id="KW-0472">Membrane</keyword>
<dbReference type="PANTHER" id="PTHR30558">
    <property type="entry name" value="EXBD MEMBRANE COMPONENT OF PMF-DRIVEN MACROMOLECULE IMPORT SYSTEM"/>
    <property type="match status" value="1"/>
</dbReference>
<sequence>MIDLGFTLLIIFMIATPLINQEQHNPVNLPVTSKAPLERTDKNLTFETITITKSGSYLWRDQPVSYAELCSRLNAVASLPNQPVIRIRADAQTPYQNVMSVLDEVKKRHLSKIDLPSQARDQ</sequence>
<dbReference type="InterPro" id="IPR003400">
    <property type="entry name" value="ExbD"/>
</dbReference>
<gene>
    <name evidence="6" type="primary">exbD_2</name>
    <name evidence="6" type="ORF">GALL_41550</name>
</gene>
<dbReference type="Gene3D" id="3.30.420.270">
    <property type="match status" value="1"/>
</dbReference>
<evidence type="ECO:0000256" key="1">
    <source>
        <dbReference type="ARBA" id="ARBA00004162"/>
    </source>
</evidence>
<keyword evidence="3" id="KW-0812">Transmembrane</keyword>
<comment type="subcellular location">
    <subcellularLocation>
        <location evidence="1">Cell membrane</location>
        <topology evidence="1">Single-pass membrane protein</topology>
    </subcellularLocation>
</comment>
<evidence type="ECO:0000256" key="5">
    <source>
        <dbReference type="ARBA" id="ARBA00023136"/>
    </source>
</evidence>
<name>A0A1J5TFB7_9ZZZZ</name>
<accession>A0A1J5TFB7</accession>
<dbReference type="GO" id="GO:0005886">
    <property type="term" value="C:plasma membrane"/>
    <property type="evidence" value="ECO:0007669"/>
    <property type="project" value="UniProtKB-SubCell"/>
</dbReference>
<keyword evidence="2" id="KW-1003">Cell membrane</keyword>
<proteinExistence type="predicted"/>
<comment type="caution">
    <text evidence="6">The sequence shown here is derived from an EMBL/GenBank/DDBJ whole genome shotgun (WGS) entry which is preliminary data.</text>
</comment>
<organism evidence="6">
    <name type="scientific">mine drainage metagenome</name>
    <dbReference type="NCBI Taxonomy" id="410659"/>
    <lineage>
        <taxon>unclassified sequences</taxon>
        <taxon>metagenomes</taxon>
        <taxon>ecological metagenomes</taxon>
    </lineage>
</organism>
<dbReference type="Pfam" id="PF02472">
    <property type="entry name" value="ExbD"/>
    <property type="match status" value="1"/>
</dbReference>
<evidence type="ECO:0000256" key="4">
    <source>
        <dbReference type="ARBA" id="ARBA00022989"/>
    </source>
</evidence>
<dbReference type="GO" id="GO:0022857">
    <property type="term" value="F:transmembrane transporter activity"/>
    <property type="evidence" value="ECO:0007669"/>
    <property type="project" value="InterPro"/>
</dbReference>
<reference evidence="6" key="1">
    <citation type="submission" date="2016-10" db="EMBL/GenBank/DDBJ databases">
        <title>Sequence of Gallionella enrichment culture.</title>
        <authorList>
            <person name="Poehlein A."/>
            <person name="Muehling M."/>
            <person name="Daniel R."/>
        </authorList>
    </citation>
    <scope>NUCLEOTIDE SEQUENCE</scope>
</reference>
<keyword evidence="4" id="KW-1133">Transmembrane helix</keyword>
<protein>
    <submittedName>
        <fullName evidence="6">Biopolymer transport protein ExbD</fullName>
    </submittedName>
</protein>
<evidence type="ECO:0000256" key="3">
    <source>
        <dbReference type="ARBA" id="ARBA00022692"/>
    </source>
</evidence>
<dbReference type="AlphaFoldDB" id="A0A1J5TFB7"/>
<evidence type="ECO:0000256" key="2">
    <source>
        <dbReference type="ARBA" id="ARBA00022475"/>
    </source>
</evidence>
<dbReference type="EMBL" id="MLJW01000010">
    <property type="protein sequence ID" value="OIR15037.1"/>
    <property type="molecule type" value="Genomic_DNA"/>
</dbReference>